<feature type="domain" description="PPC" evidence="7">
    <location>
        <begin position="165"/>
        <end position="312"/>
    </location>
</feature>
<keyword evidence="2 5" id="KW-0805">Transcription regulation</keyword>
<dbReference type="PANTHER" id="PTHR31500">
    <property type="entry name" value="AT-HOOK MOTIF NUCLEAR-LOCALIZED PROTEIN 9"/>
    <property type="match status" value="1"/>
</dbReference>
<dbReference type="SMART" id="SM00384">
    <property type="entry name" value="AT_hook"/>
    <property type="match status" value="2"/>
</dbReference>
<dbReference type="EMBL" id="GHES01027010">
    <property type="protein sequence ID" value="MPA57569.1"/>
    <property type="molecule type" value="Transcribed_RNA"/>
</dbReference>
<dbReference type="GO" id="GO:0005634">
    <property type="term" value="C:nucleus"/>
    <property type="evidence" value="ECO:0007669"/>
    <property type="project" value="UniProtKB-SubCell"/>
</dbReference>
<dbReference type="PROSITE" id="PS51742">
    <property type="entry name" value="PPC"/>
    <property type="match status" value="1"/>
</dbReference>
<dbReference type="PANTHER" id="PTHR31500:SF57">
    <property type="entry name" value="AT-HOOK MOTIF NUCLEAR-LOCALIZED PROTEIN 10"/>
    <property type="match status" value="1"/>
</dbReference>
<evidence type="ECO:0000256" key="1">
    <source>
        <dbReference type="ARBA" id="ARBA00003687"/>
    </source>
</evidence>
<keyword evidence="3 5" id="KW-0238">DNA-binding</keyword>
<evidence type="ECO:0000256" key="2">
    <source>
        <dbReference type="ARBA" id="ARBA00023015"/>
    </source>
</evidence>
<dbReference type="InterPro" id="IPR005175">
    <property type="entry name" value="PPC_dom"/>
</dbReference>
<dbReference type="InterPro" id="IPR017956">
    <property type="entry name" value="AT_hook_DNA-bd_motif"/>
</dbReference>
<evidence type="ECO:0000259" key="7">
    <source>
        <dbReference type="PROSITE" id="PS51742"/>
    </source>
</evidence>
<keyword evidence="4 5" id="KW-0804">Transcription</keyword>
<organism evidence="8">
    <name type="scientific">Davidia involucrata</name>
    <name type="common">Dove tree</name>
    <dbReference type="NCBI Taxonomy" id="16924"/>
    <lineage>
        <taxon>Eukaryota</taxon>
        <taxon>Viridiplantae</taxon>
        <taxon>Streptophyta</taxon>
        <taxon>Embryophyta</taxon>
        <taxon>Tracheophyta</taxon>
        <taxon>Spermatophyta</taxon>
        <taxon>Magnoliopsida</taxon>
        <taxon>eudicotyledons</taxon>
        <taxon>Gunneridae</taxon>
        <taxon>Pentapetalae</taxon>
        <taxon>asterids</taxon>
        <taxon>Cornales</taxon>
        <taxon>Nyssaceae</taxon>
        <taxon>Davidia</taxon>
    </lineage>
</organism>
<dbReference type="Pfam" id="PF03479">
    <property type="entry name" value="PCC"/>
    <property type="match status" value="1"/>
</dbReference>
<feature type="compositionally biased region" description="Polar residues" evidence="6">
    <location>
        <begin position="80"/>
        <end position="90"/>
    </location>
</feature>
<evidence type="ECO:0000256" key="3">
    <source>
        <dbReference type="ARBA" id="ARBA00023125"/>
    </source>
</evidence>
<evidence type="ECO:0000313" key="8">
    <source>
        <dbReference type="EMBL" id="MPA57569.1"/>
    </source>
</evidence>
<dbReference type="AlphaFoldDB" id="A0A5B7ALK4"/>
<comment type="subcellular location">
    <subcellularLocation>
        <location evidence="5">Nucleus</location>
    </subcellularLocation>
</comment>
<name>A0A5B7ALK4_DAVIN</name>
<gene>
    <name evidence="8" type="ORF">Din_027010</name>
</gene>
<protein>
    <recommendedName>
        <fullName evidence="5">AT-hook motif nuclear-localized protein</fullName>
    </recommendedName>
</protein>
<dbReference type="SUPFAM" id="SSF117856">
    <property type="entry name" value="AF0104/ALDC/Ptd012-like"/>
    <property type="match status" value="1"/>
</dbReference>
<feature type="compositionally biased region" description="Polar residues" evidence="6">
    <location>
        <begin position="14"/>
        <end position="31"/>
    </location>
</feature>
<feature type="region of interest" description="Disordered" evidence="6">
    <location>
        <begin position="1"/>
        <end position="160"/>
    </location>
</feature>
<dbReference type="GO" id="GO:0003680">
    <property type="term" value="F:minor groove of adenine-thymine-rich DNA binding"/>
    <property type="evidence" value="ECO:0007669"/>
    <property type="project" value="UniProtKB-UniRule"/>
</dbReference>
<evidence type="ECO:0000256" key="5">
    <source>
        <dbReference type="RuleBase" id="RU367031"/>
    </source>
</evidence>
<dbReference type="CDD" id="cd11378">
    <property type="entry name" value="DUF296"/>
    <property type="match status" value="1"/>
</dbReference>
<sequence length="323" mass="32522">MMSGSGRESYGVGDSTQMSNTENQTSQPTSGGSVGVGMMPNMHLAFMPPNSSPSPTPTYQAGGGGSGGGGGGGGGDGSAVTATPNTSTGEQTKRKRGRPRKYAPDGAMALGLTSPPPLPYQAAGGFSSPPTHQVGKAVSPSSGKKSRGRPPGSGQKQQVAALGSAGIGFTPHIITVKAGEDISSKILSFSQNGTRAVCILSANGAISNVTLRQAATSGGTVTYEGRFEILSLSGSFLLPEIGGQRSRTGGWLNVTLAGPDGHVLGGGVAGLLIAASPVQVVIGSFRAEGRKESKKIGNQVNPLTSLPKLVPDQLLEAHHHMEP</sequence>
<comment type="function">
    <text evidence="1 5">Transcription factor that specifically binds AT-rich DNA sequences related to the nuclear matrix attachment regions (MARs).</text>
</comment>
<evidence type="ECO:0000256" key="6">
    <source>
        <dbReference type="SAM" id="MobiDB-lite"/>
    </source>
</evidence>
<keyword evidence="5" id="KW-0539">Nucleus</keyword>
<dbReference type="InterPro" id="IPR039605">
    <property type="entry name" value="AHL"/>
</dbReference>
<accession>A0A5B7ALK4</accession>
<evidence type="ECO:0000256" key="4">
    <source>
        <dbReference type="ARBA" id="ARBA00023163"/>
    </source>
</evidence>
<dbReference type="Gene3D" id="3.30.1330.80">
    <property type="entry name" value="Hypothetical protein, similar to alpha- acetolactate decarboxylase, domain 2"/>
    <property type="match status" value="1"/>
</dbReference>
<proteinExistence type="predicted"/>
<feature type="compositionally biased region" description="Gly residues" evidence="6">
    <location>
        <begin position="61"/>
        <end position="77"/>
    </location>
</feature>
<comment type="domain">
    <text evidence="5">The PPC domain mediates interactions between AHL proteins.</text>
</comment>
<reference evidence="8" key="1">
    <citation type="submission" date="2019-08" db="EMBL/GenBank/DDBJ databases">
        <title>Reference gene set and small RNA set construction with multiple tissues from Davidia involucrata Baill.</title>
        <authorList>
            <person name="Yang H."/>
            <person name="Zhou C."/>
            <person name="Li G."/>
            <person name="Wang J."/>
            <person name="Gao P."/>
            <person name="Wang M."/>
            <person name="Wang R."/>
            <person name="Zhao Y."/>
        </authorList>
    </citation>
    <scope>NUCLEOTIDE SEQUENCE</scope>
    <source>
        <tissue evidence="8">Mixed with DoveR01_LX</tissue>
    </source>
</reference>